<dbReference type="Proteomes" id="UP000185598">
    <property type="component" value="Unassembled WGS sequence"/>
</dbReference>
<dbReference type="InterPro" id="IPR036390">
    <property type="entry name" value="WH_DNA-bd_sf"/>
</dbReference>
<dbReference type="SUPFAM" id="SSF46785">
    <property type="entry name" value="Winged helix' DNA-binding domain"/>
    <property type="match status" value="1"/>
</dbReference>
<reference evidence="2 3" key="1">
    <citation type="submission" date="2016-09" db="EMBL/GenBank/DDBJ databases">
        <title>Rhizobium oryziradicis sp. nov., isolated from the root of rice.</title>
        <authorList>
            <person name="Zhao J."/>
            <person name="Zhang X."/>
        </authorList>
    </citation>
    <scope>NUCLEOTIDE SEQUENCE [LARGE SCALE GENOMIC DNA]</scope>
    <source>
        <strain evidence="2 3">14971</strain>
    </source>
</reference>
<dbReference type="Proteomes" id="UP000544107">
    <property type="component" value="Unassembled WGS sequence"/>
</dbReference>
<evidence type="ECO:0000313" key="4">
    <source>
        <dbReference type="Proteomes" id="UP000544107"/>
    </source>
</evidence>
<evidence type="ECO:0000313" key="1">
    <source>
        <dbReference type="EMBL" id="MBB4006465.1"/>
    </source>
</evidence>
<organism evidence="2 3">
    <name type="scientific">Allorhizobium taibaishanense</name>
    <dbReference type="NCBI Taxonomy" id="887144"/>
    <lineage>
        <taxon>Bacteria</taxon>
        <taxon>Pseudomonadati</taxon>
        <taxon>Pseudomonadota</taxon>
        <taxon>Alphaproteobacteria</taxon>
        <taxon>Hyphomicrobiales</taxon>
        <taxon>Rhizobiaceae</taxon>
        <taxon>Rhizobium/Agrobacterium group</taxon>
        <taxon>Allorhizobium</taxon>
    </lineage>
</organism>
<reference evidence="1 4" key="2">
    <citation type="submission" date="2020-08" db="EMBL/GenBank/DDBJ databases">
        <title>Genomic Encyclopedia of Type Strains, Phase IV (KMG-IV): sequencing the most valuable type-strain genomes for metagenomic binning, comparative biology and taxonomic classification.</title>
        <authorList>
            <person name="Goeker M."/>
        </authorList>
    </citation>
    <scope>NUCLEOTIDE SEQUENCE [LARGE SCALE GENOMIC DNA]</scope>
    <source>
        <strain evidence="1 4">DSM 100021</strain>
    </source>
</reference>
<dbReference type="EMBL" id="JACIED010000001">
    <property type="protein sequence ID" value="MBB4006465.1"/>
    <property type="molecule type" value="Genomic_DNA"/>
</dbReference>
<dbReference type="RefSeq" id="WP_075615196.1">
    <property type="nucleotide sequence ID" value="NZ_JACIED010000001.1"/>
</dbReference>
<dbReference type="EMBL" id="MKIN01000022">
    <property type="protein sequence ID" value="OLP49406.1"/>
    <property type="molecule type" value="Genomic_DNA"/>
</dbReference>
<gene>
    <name evidence="2" type="ORF">BJF91_20395</name>
    <name evidence="1" type="ORF">GGQ71_000701</name>
</gene>
<proteinExistence type="predicted"/>
<accession>A0A1Q9A4E5</accession>
<evidence type="ECO:0000313" key="2">
    <source>
        <dbReference type="EMBL" id="OLP49406.1"/>
    </source>
</evidence>
<keyword evidence="3" id="KW-1185">Reference proteome</keyword>
<sequence length="281" mass="31599">MRSAEEFLSHPDFDKARSVYIEAMLGLHENQQVLNRLLFDEGRAFVFMTLITAYAGYVEHDRNTWPTTDLLKRELTALGIASKGRIYDILKRLSDLGYVEAAVAPGDRRAKILMPSQKMLDHDKQALRVYYAPLQALFPQPGYPEPLMGDEPFQKIARQIGFSFVAHSRQFIMANPTIAFFLPRQGGMMVLTKLMKLCLHQPDGRVPAISLAGLGKIFGLSRTHVRVLLHDAESHGFLTMHGKTVSLTEQCRAGFDRFLADTMAGNDVIYRMAKQRLASAA</sequence>
<dbReference type="AlphaFoldDB" id="A0A1Q9A4E5"/>
<dbReference type="STRING" id="887144.BJF91_20395"/>
<dbReference type="OrthoDB" id="7594252at2"/>
<name>A0A1Q9A4E5_9HYPH</name>
<evidence type="ECO:0000313" key="3">
    <source>
        <dbReference type="Proteomes" id="UP000185598"/>
    </source>
</evidence>
<comment type="caution">
    <text evidence="2">The sequence shown here is derived from an EMBL/GenBank/DDBJ whole genome shotgun (WGS) entry which is preliminary data.</text>
</comment>
<protein>
    <submittedName>
        <fullName evidence="2">Uncharacterized protein</fullName>
    </submittedName>
</protein>